<dbReference type="EMBL" id="JAWZYT010002737">
    <property type="protein sequence ID" value="KAK4302420.1"/>
    <property type="molecule type" value="Genomic_DNA"/>
</dbReference>
<proteinExistence type="predicted"/>
<name>A0AAE1U143_9EUCA</name>
<dbReference type="Proteomes" id="UP001292094">
    <property type="component" value="Unassembled WGS sequence"/>
</dbReference>
<comment type="caution">
    <text evidence="1">The sequence shown here is derived from an EMBL/GenBank/DDBJ whole genome shotgun (WGS) entry which is preliminary data.</text>
</comment>
<organism evidence="1 2">
    <name type="scientific">Petrolisthes manimaculis</name>
    <dbReference type="NCBI Taxonomy" id="1843537"/>
    <lineage>
        <taxon>Eukaryota</taxon>
        <taxon>Metazoa</taxon>
        <taxon>Ecdysozoa</taxon>
        <taxon>Arthropoda</taxon>
        <taxon>Crustacea</taxon>
        <taxon>Multicrustacea</taxon>
        <taxon>Malacostraca</taxon>
        <taxon>Eumalacostraca</taxon>
        <taxon>Eucarida</taxon>
        <taxon>Decapoda</taxon>
        <taxon>Pleocyemata</taxon>
        <taxon>Anomura</taxon>
        <taxon>Galatheoidea</taxon>
        <taxon>Porcellanidae</taxon>
        <taxon>Petrolisthes</taxon>
    </lineage>
</organism>
<reference evidence="1" key="1">
    <citation type="submission" date="2023-11" db="EMBL/GenBank/DDBJ databases">
        <title>Genome assemblies of two species of porcelain crab, Petrolisthes cinctipes and Petrolisthes manimaculis (Anomura: Porcellanidae).</title>
        <authorList>
            <person name="Angst P."/>
        </authorList>
    </citation>
    <scope>NUCLEOTIDE SEQUENCE</scope>
    <source>
        <strain evidence="1">PB745_02</strain>
        <tissue evidence="1">Gill</tissue>
    </source>
</reference>
<sequence length="18" mass="1971">PSSVLRFSPRQCPVTLAL</sequence>
<accession>A0AAE1U143</accession>
<gene>
    <name evidence="1" type="ORF">Pmani_025481</name>
</gene>
<evidence type="ECO:0000313" key="2">
    <source>
        <dbReference type="Proteomes" id="UP001292094"/>
    </source>
</evidence>
<protein>
    <submittedName>
        <fullName evidence="1">Uncharacterized protein</fullName>
    </submittedName>
</protein>
<dbReference type="AlphaFoldDB" id="A0AAE1U143"/>
<evidence type="ECO:0000313" key="1">
    <source>
        <dbReference type="EMBL" id="KAK4302420.1"/>
    </source>
</evidence>
<feature type="non-terminal residue" evidence="1">
    <location>
        <position position="1"/>
    </location>
</feature>
<keyword evidence="2" id="KW-1185">Reference proteome</keyword>